<dbReference type="FunFam" id="3.40.50.300:FF:000630">
    <property type="entry name" value="ATP-binding cassette (ABC) transporter, putative"/>
    <property type="match status" value="1"/>
</dbReference>
<organism evidence="12 13">
    <name type="scientific">Batrachochytrium dendrobatidis (strain JAM81 / FGSC 10211)</name>
    <name type="common">Frog chytrid fungus</name>
    <dbReference type="NCBI Taxonomy" id="684364"/>
    <lineage>
        <taxon>Eukaryota</taxon>
        <taxon>Fungi</taxon>
        <taxon>Fungi incertae sedis</taxon>
        <taxon>Chytridiomycota</taxon>
        <taxon>Chytridiomycota incertae sedis</taxon>
        <taxon>Chytridiomycetes</taxon>
        <taxon>Rhizophydiales</taxon>
        <taxon>Rhizophydiales incertae sedis</taxon>
        <taxon>Batrachochytrium</taxon>
    </lineage>
</organism>
<feature type="transmembrane region" description="Helical" evidence="9">
    <location>
        <begin position="244"/>
        <end position="269"/>
    </location>
</feature>
<keyword evidence="7 9" id="KW-1133">Transmembrane helix</keyword>
<dbReference type="GO" id="GO:0005524">
    <property type="term" value="F:ATP binding"/>
    <property type="evidence" value="ECO:0007669"/>
    <property type="project" value="UniProtKB-KW"/>
</dbReference>
<gene>
    <name evidence="12" type="ORF">BATDEDRAFT_14605</name>
</gene>
<evidence type="ECO:0000256" key="9">
    <source>
        <dbReference type="SAM" id="Phobius"/>
    </source>
</evidence>
<evidence type="ECO:0000256" key="5">
    <source>
        <dbReference type="ARBA" id="ARBA00022741"/>
    </source>
</evidence>
<keyword evidence="3 9" id="KW-0812">Transmembrane</keyword>
<evidence type="ECO:0000256" key="7">
    <source>
        <dbReference type="ARBA" id="ARBA00022989"/>
    </source>
</evidence>
<evidence type="ECO:0000256" key="3">
    <source>
        <dbReference type="ARBA" id="ARBA00022692"/>
    </source>
</evidence>
<evidence type="ECO:0000256" key="8">
    <source>
        <dbReference type="ARBA" id="ARBA00023136"/>
    </source>
</evidence>
<evidence type="ECO:0000256" key="1">
    <source>
        <dbReference type="ARBA" id="ARBA00004128"/>
    </source>
</evidence>
<dbReference type="SUPFAM" id="SSF90123">
    <property type="entry name" value="ABC transporter transmembrane region"/>
    <property type="match status" value="2"/>
</dbReference>
<dbReference type="PROSITE" id="PS50893">
    <property type="entry name" value="ABC_TRANSPORTER_2"/>
    <property type="match status" value="2"/>
</dbReference>
<evidence type="ECO:0000256" key="4">
    <source>
        <dbReference type="ARBA" id="ARBA00022737"/>
    </source>
</evidence>
<dbReference type="FunFam" id="1.20.1560.10:FF:000013">
    <property type="entry name" value="ABC transporter C family member 2"/>
    <property type="match status" value="1"/>
</dbReference>
<dbReference type="InterPro" id="IPR050173">
    <property type="entry name" value="ABC_transporter_C-like"/>
</dbReference>
<dbReference type="FunFam" id="3.40.50.300:FF:002569">
    <property type="entry name" value="Uncharacterized protein"/>
    <property type="match status" value="1"/>
</dbReference>
<dbReference type="InParanoid" id="F4PDI2"/>
<dbReference type="GO" id="GO:0055085">
    <property type="term" value="P:transmembrane transport"/>
    <property type="evidence" value="ECO:0000318"/>
    <property type="project" value="GO_Central"/>
</dbReference>
<dbReference type="Pfam" id="PF00664">
    <property type="entry name" value="ABC_membrane"/>
    <property type="match status" value="2"/>
</dbReference>
<dbReference type="PANTHER" id="PTHR24223">
    <property type="entry name" value="ATP-BINDING CASSETTE SUB-FAMILY C"/>
    <property type="match status" value="1"/>
</dbReference>
<dbReference type="InterPro" id="IPR027417">
    <property type="entry name" value="P-loop_NTPase"/>
</dbReference>
<dbReference type="Gene3D" id="3.40.50.300">
    <property type="entry name" value="P-loop containing nucleotide triphosphate hydrolases"/>
    <property type="match status" value="2"/>
</dbReference>
<proteinExistence type="predicted"/>
<reference evidence="12 13" key="1">
    <citation type="submission" date="2009-12" db="EMBL/GenBank/DDBJ databases">
        <title>The draft genome of Batrachochytrium dendrobatidis.</title>
        <authorList>
            <consortium name="US DOE Joint Genome Institute (JGI-PGF)"/>
            <person name="Kuo A."/>
            <person name="Salamov A."/>
            <person name="Schmutz J."/>
            <person name="Lucas S."/>
            <person name="Pitluck S."/>
            <person name="Rosenblum E."/>
            <person name="Stajich J."/>
            <person name="Eisen M."/>
            <person name="Grigoriev I.V."/>
        </authorList>
    </citation>
    <scope>NUCLEOTIDE SEQUENCE [LARGE SCALE GENOMIC DNA]</scope>
    <source>
        <strain evidence="13">JAM81 / FGSC 10211</strain>
    </source>
</reference>
<dbReference type="HOGENOM" id="CLU_000604_27_1_1"/>
<dbReference type="SMART" id="SM00382">
    <property type="entry name" value="AAA"/>
    <property type="match status" value="2"/>
</dbReference>
<dbReference type="GeneID" id="18236935"/>
<feature type="domain" description="ABC transmembrane type-1" evidence="11">
    <location>
        <begin position="637"/>
        <end position="873"/>
    </location>
</feature>
<keyword evidence="2" id="KW-0813">Transport</keyword>
<dbReference type="GO" id="GO:0000329">
    <property type="term" value="C:fungal-type vacuole membrane"/>
    <property type="evidence" value="ECO:0000318"/>
    <property type="project" value="GO_Central"/>
</dbReference>
<feature type="domain" description="ABC transporter" evidence="10">
    <location>
        <begin position="307"/>
        <end position="536"/>
    </location>
</feature>
<dbReference type="OMA" id="VYHYYIQ"/>
<feature type="transmembrane region" description="Helical" evidence="9">
    <location>
        <begin position="637"/>
        <end position="659"/>
    </location>
</feature>
<dbReference type="RefSeq" id="XP_006682558.1">
    <property type="nucleotide sequence ID" value="XM_006682495.1"/>
</dbReference>
<protein>
    <recommendedName>
        <fullName evidence="14">P-loop containing nucleoside triphosphate hydrolase protein</fullName>
    </recommendedName>
</protein>
<dbReference type="EMBL" id="GL882895">
    <property type="protein sequence ID" value="EGF76788.1"/>
    <property type="molecule type" value="Genomic_DNA"/>
</dbReference>
<feature type="transmembrane region" description="Helical" evidence="9">
    <location>
        <begin position="816"/>
        <end position="838"/>
    </location>
</feature>
<evidence type="ECO:0000259" key="10">
    <source>
        <dbReference type="PROSITE" id="PS50893"/>
    </source>
</evidence>
<dbReference type="CDD" id="cd18579">
    <property type="entry name" value="ABC_6TM_ABCC_D1"/>
    <property type="match status" value="1"/>
</dbReference>
<dbReference type="InterPro" id="IPR003439">
    <property type="entry name" value="ABC_transporter-like_ATP-bd"/>
</dbReference>
<feature type="transmembrane region" description="Helical" evidence="9">
    <location>
        <begin position="597"/>
        <end position="617"/>
    </location>
</feature>
<dbReference type="Proteomes" id="UP000007241">
    <property type="component" value="Unassembled WGS sequence"/>
</dbReference>
<dbReference type="InterPro" id="IPR044746">
    <property type="entry name" value="ABCC_6TM_D1"/>
</dbReference>
<dbReference type="OrthoDB" id="6500128at2759"/>
<dbReference type="Pfam" id="PF00005">
    <property type="entry name" value="ABC_tran"/>
    <property type="match status" value="2"/>
</dbReference>
<feature type="transmembrane region" description="Helical" evidence="9">
    <location>
        <begin position="710"/>
        <end position="729"/>
    </location>
</feature>
<keyword evidence="5" id="KW-0547">Nucleotide-binding</keyword>
<name>F4PDI2_BATDJ</name>
<feature type="transmembrane region" description="Helical" evidence="9">
    <location>
        <begin position="735"/>
        <end position="753"/>
    </location>
</feature>
<evidence type="ECO:0000313" key="13">
    <source>
        <dbReference type="Proteomes" id="UP000007241"/>
    </source>
</evidence>
<accession>F4PDI2</accession>
<feature type="domain" description="ABC transporter" evidence="10">
    <location>
        <begin position="913"/>
        <end position="1146"/>
    </location>
</feature>
<dbReference type="FunFam" id="1.20.1560.10:FF:000298">
    <property type="entry name" value="Uncharacterized protein"/>
    <property type="match status" value="1"/>
</dbReference>
<dbReference type="CDD" id="cd03250">
    <property type="entry name" value="ABCC_MRP_domain1"/>
    <property type="match status" value="1"/>
</dbReference>
<dbReference type="STRING" id="684364.F4PDI2"/>
<dbReference type="SUPFAM" id="SSF52540">
    <property type="entry name" value="P-loop containing nucleoside triphosphate hydrolases"/>
    <property type="match status" value="2"/>
</dbReference>
<feature type="transmembrane region" description="Helical" evidence="9">
    <location>
        <begin position="125"/>
        <end position="152"/>
    </location>
</feature>
<evidence type="ECO:0000313" key="12">
    <source>
        <dbReference type="EMBL" id="EGF76788.1"/>
    </source>
</evidence>
<keyword evidence="8 9" id="KW-0472">Membrane</keyword>
<dbReference type="PROSITE" id="PS50929">
    <property type="entry name" value="ABC_TM1F"/>
    <property type="match status" value="2"/>
</dbReference>
<feature type="transmembrane region" description="Helical" evidence="9">
    <location>
        <begin position="210"/>
        <end position="232"/>
    </location>
</feature>
<feature type="domain" description="ABC transmembrane type-1" evidence="11">
    <location>
        <begin position="1"/>
        <end position="270"/>
    </location>
</feature>
<dbReference type="AlphaFoldDB" id="F4PDI2"/>
<dbReference type="CDD" id="cd03244">
    <property type="entry name" value="ABCC_MRP_domain2"/>
    <property type="match status" value="1"/>
</dbReference>
<sequence length="1169" mass="128168">MIPQILRVLQLQNDPSASTDGLIHTNRYVVTMTLFSMQLVYVLVIFLIRSLQINLSIKMNSTLVDAIYSKSLYISTKSRQEFSEGKINTLATADAEAIVGFPIGLNNLLADAVQIGLALYYISRVFGYATWVAVGVYLGLTLGQLVAAPFLANQFKNYMAAMDDRTKIIREFLYGIKIIKFQAIESIFLKTINASRLNQLSGLSKLTTMLVWLFSAIIIQQNLVPTASIMVYATLGYPITAENIFGGLALFDALLGPSGSIVSQFASVLQFGVSFKRVRSFIIAEETRPNEETVILPSNQTPNGSALEFVNATFTWDPALSESQKAAPFSLERITLRIPHGACVAVVGSVGSGKSSFLSALVGGMRKTSGSSTMYGSVAYCAQEPWIQSGTIEDNILFGNDSARLNLQKAVSASCLEHDLELMPNGLGTRIGEKGINLSGGQKSRVALARAIAHDADIYLLDDPIAALDAHVGKDVFDNAIRGTLRKKTVILATHQLHLLPKVDMIVLLKNGRILESGTFRELMSKSNSGLSDLMKNYHVDDAEKSNLAVNTADPNASTIGRTAKYQNENAVDEDRRVGRVSKATLSSYFASCGKTIVAFCCMMVAVGLLLTTFSRIYLALWTNDKLHLSQKDYRNYYAIIGALDAITFCLVSGFIFFATYRASVIFHNLALNGLMKAPMSFFDSQPVGRILNRMTVDVRSLDMNMAMPFINISGNLVTFVSSIIIVAYSSSYLLLQFSVFSYYAYSMFQYFTTSYRELKRLSSIMKSPLLSHISESLTGVDSIKAFGMQKQFIEQARLKVDMSNSSTMIMSSAQFWLGFRLDMLTVLVIFVLLILAATNVSHPSSLGVALISGLSIGESLNALMQLISQIEASFNSVERLNYYAHELPKEAARSLPNDPKNGTWPSHGAVSINSLKVSYPNRPDYLVIKDLSINIIPGEKVGVVGRTGSGKSTLMSILCRIMEPNQGIIEIDGINIATLGLDTLRSNIQIIPQEPILFRGTIRSNLSMQSKYSDSEIWKALEMVGLKEYVSALGEKLEDPILENGNNMSVGQRQLMCLCKAILAKPKLLIMDEATASVDSVADSRIQDSIETLFKDTTVLSIAHRLNTIAAFDRVLVLDEGVAVEFDAPHVLLGRKESVFSDLVSATGAVNAAIIRQVASEHYFNYDE</sequence>
<feature type="transmembrane region" description="Helical" evidence="9">
    <location>
        <begin position="28"/>
        <end position="48"/>
    </location>
</feature>
<dbReference type="Gene3D" id="1.20.1560.10">
    <property type="entry name" value="ABC transporter type 1, transmembrane domain"/>
    <property type="match status" value="2"/>
</dbReference>
<evidence type="ECO:0000259" key="11">
    <source>
        <dbReference type="PROSITE" id="PS50929"/>
    </source>
</evidence>
<evidence type="ECO:0000256" key="6">
    <source>
        <dbReference type="ARBA" id="ARBA00022840"/>
    </source>
</evidence>
<dbReference type="InterPro" id="IPR017871">
    <property type="entry name" value="ABC_transporter-like_CS"/>
</dbReference>
<dbReference type="InterPro" id="IPR036640">
    <property type="entry name" value="ABC1_TM_sf"/>
</dbReference>
<dbReference type="GO" id="GO:0016887">
    <property type="term" value="F:ATP hydrolysis activity"/>
    <property type="evidence" value="ECO:0007669"/>
    <property type="project" value="InterPro"/>
</dbReference>
<evidence type="ECO:0000256" key="2">
    <source>
        <dbReference type="ARBA" id="ARBA00022448"/>
    </source>
</evidence>
<dbReference type="PANTHER" id="PTHR24223:SF443">
    <property type="entry name" value="MULTIDRUG-RESISTANCE LIKE PROTEIN 1, ISOFORM I"/>
    <property type="match status" value="1"/>
</dbReference>
<dbReference type="InterPro" id="IPR011527">
    <property type="entry name" value="ABC1_TM_dom"/>
</dbReference>
<dbReference type="InterPro" id="IPR003593">
    <property type="entry name" value="AAA+_ATPase"/>
</dbReference>
<dbReference type="PROSITE" id="PS00211">
    <property type="entry name" value="ABC_TRANSPORTER_1"/>
    <property type="match status" value="2"/>
</dbReference>
<keyword evidence="4" id="KW-0677">Repeat</keyword>
<dbReference type="CDD" id="cd18580">
    <property type="entry name" value="ABC_6TM_ABCC_D2"/>
    <property type="match status" value="1"/>
</dbReference>
<evidence type="ECO:0008006" key="14">
    <source>
        <dbReference type="Google" id="ProtNLM"/>
    </source>
</evidence>
<dbReference type="GO" id="GO:0140359">
    <property type="term" value="F:ABC-type transporter activity"/>
    <property type="evidence" value="ECO:0000318"/>
    <property type="project" value="GO_Central"/>
</dbReference>
<keyword evidence="13" id="KW-1185">Reference proteome</keyword>
<keyword evidence="6" id="KW-0067">ATP-binding</keyword>
<comment type="subcellular location">
    <subcellularLocation>
        <location evidence="1">Vacuole membrane</location>
        <topology evidence="1">Multi-pass membrane protein</topology>
    </subcellularLocation>
</comment>
<dbReference type="InterPro" id="IPR044726">
    <property type="entry name" value="ABCC_6TM_D2"/>
</dbReference>